<gene>
    <name evidence="1" type="ORF">VP01_4674g2</name>
</gene>
<proteinExistence type="predicted"/>
<dbReference type="Proteomes" id="UP000037035">
    <property type="component" value="Unassembled WGS sequence"/>
</dbReference>
<keyword evidence="2" id="KW-1185">Reference proteome</keyword>
<dbReference type="VEuPathDB" id="FungiDB:VP01_4674g2"/>
<accession>A0A0L6UN57</accession>
<evidence type="ECO:0000313" key="2">
    <source>
        <dbReference type="Proteomes" id="UP000037035"/>
    </source>
</evidence>
<organism evidence="1 2">
    <name type="scientific">Puccinia sorghi</name>
    <dbReference type="NCBI Taxonomy" id="27349"/>
    <lineage>
        <taxon>Eukaryota</taxon>
        <taxon>Fungi</taxon>
        <taxon>Dikarya</taxon>
        <taxon>Basidiomycota</taxon>
        <taxon>Pucciniomycotina</taxon>
        <taxon>Pucciniomycetes</taxon>
        <taxon>Pucciniales</taxon>
        <taxon>Pucciniaceae</taxon>
        <taxon>Puccinia</taxon>
    </lineage>
</organism>
<dbReference type="EMBL" id="LAVV01009806">
    <property type="protein sequence ID" value="KNZ49954.1"/>
    <property type="molecule type" value="Genomic_DNA"/>
</dbReference>
<evidence type="ECO:0000313" key="1">
    <source>
        <dbReference type="EMBL" id="KNZ49954.1"/>
    </source>
</evidence>
<protein>
    <submittedName>
        <fullName evidence="1">Uncharacterized protein</fullName>
    </submittedName>
</protein>
<name>A0A0L6UN57_9BASI</name>
<dbReference type="AlphaFoldDB" id="A0A0L6UN57"/>
<feature type="non-terminal residue" evidence="1">
    <location>
        <position position="1"/>
    </location>
</feature>
<comment type="caution">
    <text evidence="1">The sequence shown here is derived from an EMBL/GenBank/DDBJ whole genome shotgun (WGS) entry which is preliminary data.</text>
</comment>
<reference evidence="1 2" key="1">
    <citation type="submission" date="2015-08" db="EMBL/GenBank/DDBJ databases">
        <title>Next Generation Sequencing and Analysis of the Genome of Puccinia sorghi L Schw, the Causal Agent of Maize Common Rust.</title>
        <authorList>
            <person name="Rochi L."/>
            <person name="Burguener G."/>
            <person name="Darino M."/>
            <person name="Turjanski A."/>
            <person name="Kreff E."/>
            <person name="Dieguez M.J."/>
            <person name="Sacco F."/>
        </authorList>
    </citation>
    <scope>NUCLEOTIDE SEQUENCE [LARGE SCALE GENOMIC DNA]</scope>
    <source>
        <strain evidence="1 2">RO10H11247</strain>
    </source>
</reference>
<sequence length="91" mass="10417">IGLKAPRGPSSLNPEFWKEHNVESLLGYCSLTRLCCRHQYLVCWRGGSVADNCPRDTPEYPKSLHGSILSPLILRNHVILFQKWIFSCNFT</sequence>